<feature type="transmembrane region" description="Helical" evidence="1">
    <location>
        <begin position="169"/>
        <end position="186"/>
    </location>
</feature>
<keyword evidence="1" id="KW-0472">Membrane</keyword>
<evidence type="ECO:0000313" key="3">
    <source>
        <dbReference type="Proteomes" id="UP000468650"/>
    </source>
</evidence>
<organism evidence="2 3">
    <name type="scientific">Phaeocystidibacter luteus</name>
    <dbReference type="NCBI Taxonomy" id="911197"/>
    <lineage>
        <taxon>Bacteria</taxon>
        <taxon>Pseudomonadati</taxon>
        <taxon>Bacteroidota</taxon>
        <taxon>Flavobacteriia</taxon>
        <taxon>Flavobacteriales</taxon>
        <taxon>Phaeocystidibacteraceae</taxon>
        <taxon>Phaeocystidibacter</taxon>
    </lineage>
</organism>
<keyword evidence="1" id="KW-0812">Transmembrane</keyword>
<sequence>MSRFEINFMLGFDHITAWEGLDHILFLIALTAIYQFKHWGRVLGVVTAFTVGHTVTIILANTGAVSVNGPIVEFLIPVTIMLTGIVNLMKVGQDPRSNGRFFIAALFGLIHGLGFFRSFRMLTVGDSDGWSSLLPFTLGIELGQLLIVFILLLITAILFNFMRLKQREWNLFSSGIVCGVAGLLMIETWPW</sequence>
<dbReference type="RefSeq" id="WP_151667895.1">
    <property type="nucleotide sequence ID" value="NZ_WBVO01000009.1"/>
</dbReference>
<gene>
    <name evidence="2" type="ORF">F8C67_10960</name>
</gene>
<comment type="caution">
    <text evidence="2">The sequence shown here is derived from an EMBL/GenBank/DDBJ whole genome shotgun (WGS) entry which is preliminary data.</text>
</comment>
<keyword evidence="1" id="KW-1133">Transmembrane helix</keyword>
<dbReference type="AlphaFoldDB" id="A0A6N6REK0"/>
<keyword evidence="3" id="KW-1185">Reference proteome</keyword>
<dbReference type="Pfam" id="PF13795">
    <property type="entry name" value="HupE_UreJ_2"/>
    <property type="match status" value="1"/>
</dbReference>
<feature type="transmembrane region" description="Helical" evidence="1">
    <location>
        <begin position="142"/>
        <end position="162"/>
    </location>
</feature>
<feature type="transmembrane region" description="Helical" evidence="1">
    <location>
        <begin position="20"/>
        <end position="36"/>
    </location>
</feature>
<feature type="transmembrane region" description="Helical" evidence="1">
    <location>
        <begin position="101"/>
        <end position="122"/>
    </location>
</feature>
<dbReference type="Proteomes" id="UP000468650">
    <property type="component" value="Unassembled WGS sequence"/>
</dbReference>
<feature type="transmembrane region" description="Helical" evidence="1">
    <location>
        <begin position="71"/>
        <end position="89"/>
    </location>
</feature>
<feature type="transmembrane region" description="Helical" evidence="1">
    <location>
        <begin position="43"/>
        <end position="65"/>
    </location>
</feature>
<protein>
    <submittedName>
        <fullName evidence="2">HupE/UreJ family protein</fullName>
    </submittedName>
</protein>
<evidence type="ECO:0000313" key="2">
    <source>
        <dbReference type="EMBL" id="KAB2808081.1"/>
    </source>
</evidence>
<dbReference type="OrthoDB" id="9808870at2"/>
<reference evidence="2 3" key="1">
    <citation type="submission" date="2019-09" db="EMBL/GenBank/DDBJ databases">
        <title>Genomes of family Cryomorphaceae.</title>
        <authorList>
            <person name="Bowman J.P."/>
        </authorList>
    </citation>
    <scope>NUCLEOTIDE SEQUENCE [LARGE SCALE GENOMIC DNA]</scope>
    <source>
        <strain evidence="2 3">LMG 25704</strain>
    </source>
</reference>
<name>A0A6N6REK0_9FLAO</name>
<evidence type="ECO:0000256" key="1">
    <source>
        <dbReference type="SAM" id="Phobius"/>
    </source>
</evidence>
<dbReference type="InterPro" id="IPR032809">
    <property type="entry name" value="Put_HupE_UreJ"/>
</dbReference>
<accession>A0A6N6REK0</accession>
<dbReference type="EMBL" id="WBVO01000009">
    <property type="protein sequence ID" value="KAB2808081.1"/>
    <property type="molecule type" value="Genomic_DNA"/>
</dbReference>
<proteinExistence type="predicted"/>